<dbReference type="RefSeq" id="WP_065198505.1">
    <property type="nucleotide sequence ID" value="NZ_LYVJ01000004.1"/>
</dbReference>
<evidence type="ECO:0000313" key="6">
    <source>
        <dbReference type="Proteomes" id="UP000092256"/>
    </source>
</evidence>
<dbReference type="Gene3D" id="3.40.50.720">
    <property type="entry name" value="NAD(P)-binding Rossmann-like Domain"/>
    <property type="match status" value="1"/>
</dbReference>
<dbReference type="Pfam" id="PF13561">
    <property type="entry name" value="adh_short_C2"/>
    <property type="match status" value="1"/>
</dbReference>
<dbReference type="InterPro" id="IPR036291">
    <property type="entry name" value="NAD(P)-bd_dom_sf"/>
</dbReference>
<comment type="similarity">
    <text evidence="1">Belongs to the short-chain dehydrogenases/reductases (SDR) family.</text>
</comment>
<name>A0A1A6Y0L9_STEMA</name>
<dbReference type="PANTHER" id="PTHR48107">
    <property type="entry name" value="NADPH-DEPENDENT ALDEHYDE REDUCTASE-LIKE PROTEIN, CHLOROPLASTIC-RELATED"/>
    <property type="match status" value="1"/>
</dbReference>
<evidence type="ECO:0000313" key="5">
    <source>
        <dbReference type="EMBL" id="OBU68384.1"/>
    </source>
</evidence>
<dbReference type="InterPro" id="IPR057326">
    <property type="entry name" value="KR_dom"/>
</dbReference>
<feature type="compositionally biased region" description="Basic and acidic residues" evidence="3">
    <location>
        <begin position="28"/>
        <end position="37"/>
    </location>
</feature>
<protein>
    <submittedName>
        <fullName evidence="5">Dehydrogenase</fullName>
    </submittedName>
</protein>
<reference evidence="5 6" key="1">
    <citation type="submission" date="2016-05" db="EMBL/GenBank/DDBJ databases">
        <title>Draft Genome Sequences of Stenotrophomonas maltophilia Strains Sm32COP, Sm41DVV, Sm46PAILV, SmF3, SmF22, SmSOFb1 and SmCVFa1, Isolated from Different Manures, in France.</title>
        <authorList>
            <person name="Nazaret S."/>
            <person name="Bodilis J."/>
        </authorList>
    </citation>
    <scope>NUCLEOTIDE SEQUENCE [LARGE SCALE GENOMIC DNA]</scope>
    <source>
        <strain evidence="5 6">Sm46PAILV</strain>
    </source>
</reference>
<dbReference type="GO" id="GO:0016614">
    <property type="term" value="F:oxidoreductase activity, acting on CH-OH group of donors"/>
    <property type="evidence" value="ECO:0007669"/>
    <property type="project" value="UniProtKB-ARBA"/>
</dbReference>
<dbReference type="PANTHER" id="PTHR48107:SF16">
    <property type="entry name" value="NADPH-DEPENDENT ALDEHYDE REDUCTASE 1, CHLOROPLASTIC"/>
    <property type="match status" value="1"/>
</dbReference>
<dbReference type="PRINTS" id="PR00080">
    <property type="entry name" value="SDRFAMILY"/>
</dbReference>
<sequence>MAVADYPRPPFPAQQQSFPGKTAPMQPRPDHGEDSYRGHGLLQGRKALITGGDSGIGAAVAIAFAREGADVAIAFLDGEQEDARHVQQQIEQAGRKAVLVACDISDPAQARSLVDRVASELDGLDILVNNAAYQRYYDSFDDITLDDWKRTFDTNVHAVFNLTRLCVPHLRGGGAIINTASVNSKRPTPNILPYSATKGAVANLTLGLAGLLAEHQIRVNAVLPGPIWTPFIPAGMAAEEVEQFGAQTPFGRPGQPAELASAYVMLASDSASYTSGALLTISGGAATL</sequence>
<organism evidence="5 6">
    <name type="scientific">Stenotrophomonas maltophilia</name>
    <name type="common">Pseudomonas maltophilia</name>
    <name type="synonym">Xanthomonas maltophilia</name>
    <dbReference type="NCBI Taxonomy" id="40324"/>
    <lineage>
        <taxon>Bacteria</taxon>
        <taxon>Pseudomonadati</taxon>
        <taxon>Pseudomonadota</taxon>
        <taxon>Gammaproteobacteria</taxon>
        <taxon>Lysobacterales</taxon>
        <taxon>Lysobacteraceae</taxon>
        <taxon>Stenotrophomonas</taxon>
        <taxon>Stenotrophomonas maltophilia group</taxon>
    </lineage>
</organism>
<evidence type="ECO:0000259" key="4">
    <source>
        <dbReference type="SMART" id="SM00822"/>
    </source>
</evidence>
<dbReference type="AlphaFoldDB" id="A0A1A6Y0L9"/>
<dbReference type="PRINTS" id="PR00081">
    <property type="entry name" value="GDHRDH"/>
</dbReference>
<dbReference type="SMART" id="SM00822">
    <property type="entry name" value="PKS_KR"/>
    <property type="match status" value="1"/>
</dbReference>
<feature type="domain" description="Ketoreductase" evidence="4">
    <location>
        <begin position="45"/>
        <end position="215"/>
    </location>
</feature>
<dbReference type="FunFam" id="3.40.50.720:FF:000084">
    <property type="entry name" value="Short-chain dehydrogenase reductase"/>
    <property type="match status" value="1"/>
</dbReference>
<keyword evidence="2" id="KW-0560">Oxidoreductase</keyword>
<dbReference type="PROSITE" id="PS00061">
    <property type="entry name" value="ADH_SHORT"/>
    <property type="match status" value="1"/>
</dbReference>
<evidence type="ECO:0000256" key="2">
    <source>
        <dbReference type="ARBA" id="ARBA00023002"/>
    </source>
</evidence>
<comment type="caution">
    <text evidence="5">The sequence shown here is derived from an EMBL/GenBank/DDBJ whole genome shotgun (WGS) entry which is preliminary data.</text>
</comment>
<dbReference type="OrthoDB" id="9809287at2"/>
<evidence type="ECO:0000256" key="3">
    <source>
        <dbReference type="SAM" id="MobiDB-lite"/>
    </source>
</evidence>
<dbReference type="EMBL" id="LYVJ01000004">
    <property type="protein sequence ID" value="OBU68384.1"/>
    <property type="molecule type" value="Genomic_DNA"/>
</dbReference>
<gene>
    <name evidence="5" type="ORF">A9K58_06075</name>
</gene>
<evidence type="ECO:0000256" key="1">
    <source>
        <dbReference type="ARBA" id="ARBA00006484"/>
    </source>
</evidence>
<dbReference type="InterPro" id="IPR020904">
    <property type="entry name" value="Sc_DH/Rdtase_CS"/>
</dbReference>
<accession>A0A1A6Y0L9</accession>
<feature type="region of interest" description="Disordered" evidence="3">
    <location>
        <begin position="1"/>
        <end position="38"/>
    </location>
</feature>
<dbReference type="InterPro" id="IPR002347">
    <property type="entry name" value="SDR_fam"/>
</dbReference>
<dbReference type="Proteomes" id="UP000092256">
    <property type="component" value="Unassembled WGS sequence"/>
</dbReference>
<proteinExistence type="inferred from homology"/>
<dbReference type="NCBIfam" id="NF005559">
    <property type="entry name" value="PRK07231.1"/>
    <property type="match status" value="1"/>
</dbReference>
<dbReference type="SUPFAM" id="SSF51735">
    <property type="entry name" value="NAD(P)-binding Rossmann-fold domains"/>
    <property type="match status" value="1"/>
</dbReference>